<feature type="transmembrane region" description="Helical" evidence="2">
    <location>
        <begin position="45"/>
        <end position="62"/>
    </location>
</feature>
<keyword evidence="2" id="KW-1133">Transmembrane helix</keyword>
<proteinExistence type="predicted"/>
<evidence type="ECO:0000256" key="1">
    <source>
        <dbReference type="SAM" id="MobiDB-lite"/>
    </source>
</evidence>
<gene>
    <name evidence="3" type="ORF">QIS96_08550</name>
</gene>
<dbReference type="Proteomes" id="UP001223978">
    <property type="component" value="Unassembled WGS sequence"/>
</dbReference>
<feature type="region of interest" description="Disordered" evidence="1">
    <location>
        <begin position="1"/>
        <end position="21"/>
    </location>
</feature>
<organism evidence="3 4">
    <name type="scientific">Streptomyces cavernicola</name>
    <dbReference type="NCBI Taxonomy" id="3043613"/>
    <lineage>
        <taxon>Bacteria</taxon>
        <taxon>Bacillati</taxon>
        <taxon>Actinomycetota</taxon>
        <taxon>Actinomycetes</taxon>
        <taxon>Kitasatosporales</taxon>
        <taxon>Streptomycetaceae</taxon>
        <taxon>Streptomyces</taxon>
    </lineage>
</organism>
<comment type="caution">
    <text evidence="3">The sequence shown here is derived from an EMBL/GenBank/DDBJ whole genome shotgun (WGS) entry which is preliminary data.</text>
</comment>
<keyword evidence="2" id="KW-0472">Membrane</keyword>
<evidence type="ECO:0008006" key="5">
    <source>
        <dbReference type="Google" id="ProtNLM"/>
    </source>
</evidence>
<keyword evidence="4" id="KW-1185">Reference proteome</keyword>
<evidence type="ECO:0000313" key="4">
    <source>
        <dbReference type="Proteomes" id="UP001223978"/>
    </source>
</evidence>
<reference evidence="3 4" key="1">
    <citation type="submission" date="2023-05" db="EMBL/GenBank/DDBJ databases">
        <title>Draft genome sequence of Streptomyces sp. B-S-A6 isolated from a cave soil in Thailand.</title>
        <authorList>
            <person name="Chamroensaksri N."/>
            <person name="Muangham S."/>
        </authorList>
    </citation>
    <scope>NUCLEOTIDE SEQUENCE [LARGE SCALE GENOMIC DNA]</scope>
    <source>
        <strain evidence="3 4">B-S-A6</strain>
    </source>
</reference>
<protein>
    <recommendedName>
        <fullName evidence="5">Energy-coupling factor transporter transmembrane protein EcfT</fullName>
    </recommendedName>
</protein>
<name>A0ABT6S9A2_9ACTN</name>
<dbReference type="RefSeq" id="WP_282541827.1">
    <property type="nucleotide sequence ID" value="NZ_JASCIQ010000007.1"/>
</dbReference>
<accession>A0ABT6S9A2</accession>
<sequence>MPLPAIRSWPTSQPRSPHRPRSRATLAGLVALAVGAELTMWPPPPASVLLLALILVTLVSGLKRVHRRVLIAMADGV</sequence>
<evidence type="ECO:0000313" key="3">
    <source>
        <dbReference type="EMBL" id="MDI3403871.1"/>
    </source>
</evidence>
<keyword evidence="2" id="KW-0812">Transmembrane</keyword>
<dbReference type="EMBL" id="JASCIQ010000007">
    <property type="protein sequence ID" value="MDI3403871.1"/>
    <property type="molecule type" value="Genomic_DNA"/>
</dbReference>
<evidence type="ECO:0000256" key="2">
    <source>
        <dbReference type="SAM" id="Phobius"/>
    </source>
</evidence>